<comment type="caution">
    <text evidence="1">The sequence shown here is derived from an EMBL/GenBank/DDBJ whole genome shotgun (WGS) entry which is preliminary data.</text>
</comment>
<proteinExistence type="predicted"/>
<accession>A0A645AK79</accession>
<sequence length="62" mass="6587">MKPIRITIPKSACRAFAAAIGPGVGGTKVCVAYKPVDKATAIVAIDTPVRFPKDLFKEDKIT</sequence>
<name>A0A645AK79_9ZZZZ</name>
<gene>
    <name evidence="1" type="ORF">SDC9_96808</name>
</gene>
<dbReference type="EMBL" id="VSSQ01012801">
    <property type="protein sequence ID" value="MPM50074.1"/>
    <property type="molecule type" value="Genomic_DNA"/>
</dbReference>
<dbReference type="AlphaFoldDB" id="A0A645AK79"/>
<organism evidence="1">
    <name type="scientific">bioreactor metagenome</name>
    <dbReference type="NCBI Taxonomy" id="1076179"/>
    <lineage>
        <taxon>unclassified sequences</taxon>
        <taxon>metagenomes</taxon>
        <taxon>ecological metagenomes</taxon>
    </lineage>
</organism>
<evidence type="ECO:0000313" key="1">
    <source>
        <dbReference type="EMBL" id="MPM50074.1"/>
    </source>
</evidence>
<protein>
    <submittedName>
        <fullName evidence="1">Uncharacterized protein</fullName>
    </submittedName>
</protein>
<reference evidence="1" key="1">
    <citation type="submission" date="2019-08" db="EMBL/GenBank/DDBJ databases">
        <authorList>
            <person name="Kucharzyk K."/>
            <person name="Murdoch R.W."/>
            <person name="Higgins S."/>
            <person name="Loffler F."/>
        </authorList>
    </citation>
    <scope>NUCLEOTIDE SEQUENCE</scope>
</reference>